<evidence type="ECO:0000313" key="2">
    <source>
        <dbReference type="EMBL" id="MDC0745079.1"/>
    </source>
</evidence>
<keyword evidence="3" id="KW-1185">Reference proteome</keyword>
<dbReference type="Proteomes" id="UP001221411">
    <property type="component" value="Unassembled WGS sequence"/>
</dbReference>
<gene>
    <name evidence="2" type="ORF">POL67_27345</name>
</gene>
<reference evidence="2 3" key="1">
    <citation type="submission" date="2022-11" db="EMBL/GenBank/DDBJ databases">
        <title>Minimal conservation of predation-associated metabolite biosynthetic gene clusters underscores biosynthetic potential of Myxococcota including descriptions for ten novel species: Archangium lansinium sp. nov., Myxococcus landrumus sp. nov., Nannocystis bai.</title>
        <authorList>
            <person name="Ahearne A."/>
            <person name="Stevens C."/>
            <person name="Dowd S."/>
        </authorList>
    </citation>
    <scope>NUCLEOTIDE SEQUENCE [LARGE SCALE GENOMIC DNA]</scope>
    <source>
        <strain evidence="2 3">RJM3</strain>
    </source>
</reference>
<accession>A0ABT5EUP3</accession>
<protein>
    <recommendedName>
        <fullName evidence="4">Lipoprotein</fullName>
    </recommendedName>
</protein>
<feature type="chain" id="PRO_5047452031" description="Lipoprotein" evidence="1">
    <location>
        <begin position="18"/>
        <end position="125"/>
    </location>
</feature>
<keyword evidence="1" id="KW-0732">Signal</keyword>
<sequence length="125" mass="13168">MKQIVSLGALLPLLLMACDPAGHLRVAVVRDGAGPVREPLADASVWIDCPVGERTKLQPMRAAGQFFAVQTPAVDLDCVITIETPDGGGGGQYRVRDLCVDTTLREGYGCKEAFLYVAVARGPGG</sequence>
<name>A0ABT5EUP3_9BACT</name>
<organism evidence="2 3">
    <name type="scientific">Polyangium mundeleinium</name>
    <dbReference type="NCBI Taxonomy" id="2995306"/>
    <lineage>
        <taxon>Bacteria</taxon>
        <taxon>Pseudomonadati</taxon>
        <taxon>Myxococcota</taxon>
        <taxon>Polyangia</taxon>
        <taxon>Polyangiales</taxon>
        <taxon>Polyangiaceae</taxon>
        <taxon>Polyangium</taxon>
    </lineage>
</organism>
<dbReference type="EMBL" id="JAQNDO010000001">
    <property type="protein sequence ID" value="MDC0745079.1"/>
    <property type="molecule type" value="Genomic_DNA"/>
</dbReference>
<comment type="caution">
    <text evidence="2">The sequence shown here is derived from an EMBL/GenBank/DDBJ whole genome shotgun (WGS) entry which is preliminary data.</text>
</comment>
<proteinExistence type="predicted"/>
<feature type="signal peptide" evidence="1">
    <location>
        <begin position="1"/>
        <end position="17"/>
    </location>
</feature>
<evidence type="ECO:0000256" key="1">
    <source>
        <dbReference type="SAM" id="SignalP"/>
    </source>
</evidence>
<evidence type="ECO:0008006" key="4">
    <source>
        <dbReference type="Google" id="ProtNLM"/>
    </source>
</evidence>
<dbReference type="RefSeq" id="WP_271922231.1">
    <property type="nucleotide sequence ID" value="NZ_JAQNDO010000001.1"/>
</dbReference>
<evidence type="ECO:0000313" key="3">
    <source>
        <dbReference type="Proteomes" id="UP001221411"/>
    </source>
</evidence>
<dbReference type="PROSITE" id="PS51257">
    <property type="entry name" value="PROKAR_LIPOPROTEIN"/>
    <property type="match status" value="1"/>
</dbReference>